<dbReference type="Pfam" id="PF21234">
    <property type="entry name" value="Phosphatase-like_N"/>
    <property type="match status" value="1"/>
</dbReference>
<dbReference type="EMBL" id="FNKH01000002">
    <property type="protein sequence ID" value="SDR06796.1"/>
    <property type="molecule type" value="Genomic_DNA"/>
</dbReference>
<gene>
    <name evidence="3" type="ORF">SAMN04489742_3768</name>
</gene>
<dbReference type="RefSeq" id="WP_074701942.1">
    <property type="nucleotide sequence ID" value="NZ_CP018863.1"/>
</dbReference>
<sequence length="215" mass="23751">MDNEHGTRANGLNHAEHVLGRISRELAAKFDGVFTAEMVDRYVFESYTALARTARIKTYLPSITRHFAYDRLTALAHSQGTRPSGKPEVLFVCVQNAGRSQMAAALLKHHAGETVNVRSAGSMPAEHLVPNVTAVMNDLGINLEHEFPKPLTDDVVRAADVVVTMGCGDACPIYPGKRYEDWKIDDPDGRTLQEVLTIRDQLDRRVKELFAGLPA</sequence>
<feature type="domain" description="Phosphotyrosine protein phosphatase I" evidence="2">
    <location>
        <begin position="87"/>
        <end position="212"/>
    </location>
</feature>
<dbReference type="InterPro" id="IPR023485">
    <property type="entry name" value="Ptyr_pPase"/>
</dbReference>
<dbReference type="KEGG" id="acry:AC20117_20540"/>
<keyword evidence="1" id="KW-0059">Arsenical resistance</keyword>
<evidence type="ECO:0000259" key="2">
    <source>
        <dbReference type="SMART" id="SM00226"/>
    </source>
</evidence>
<dbReference type="InterPro" id="IPR048716">
    <property type="entry name" value="Phosphatase-like_N"/>
</dbReference>
<dbReference type="AlphaFoldDB" id="A0A1H1G1R7"/>
<dbReference type="NCBIfam" id="NF046112">
    <property type="entry name" value="MSMEG_6209_Nter"/>
    <property type="match status" value="1"/>
</dbReference>
<name>A0A1H1G1R7_9MICC</name>
<dbReference type="PANTHER" id="PTHR43428">
    <property type="entry name" value="ARSENATE REDUCTASE"/>
    <property type="match status" value="1"/>
</dbReference>
<proteinExistence type="predicted"/>
<dbReference type="PANTHER" id="PTHR43428:SF1">
    <property type="entry name" value="ARSENATE REDUCTASE"/>
    <property type="match status" value="1"/>
</dbReference>
<dbReference type="Proteomes" id="UP000181917">
    <property type="component" value="Unassembled WGS sequence"/>
</dbReference>
<dbReference type="Gene3D" id="1.10.8.1060">
    <property type="entry name" value="Corynebacterium glutamicum thioredoxin-dependent arsenate reductase, N-terminal domain"/>
    <property type="match status" value="1"/>
</dbReference>
<keyword evidence="4" id="KW-1185">Reference proteome</keyword>
<evidence type="ECO:0000313" key="4">
    <source>
        <dbReference type="Proteomes" id="UP000181917"/>
    </source>
</evidence>
<protein>
    <submittedName>
        <fullName evidence="3">Arsenate reductase</fullName>
    </submittedName>
</protein>
<dbReference type="SUPFAM" id="SSF52788">
    <property type="entry name" value="Phosphotyrosine protein phosphatases I"/>
    <property type="match status" value="1"/>
</dbReference>
<evidence type="ECO:0000256" key="1">
    <source>
        <dbReference type="ARBA" id="ARBA00022849"/>
    </source>
</evidence>
<accession>A0A1H1G1R7</accession>
<dbReference type="Pfam" id="PF01451">
    <property type="entry name" value="LMWPc"/>
    <property type="match status" value="1"/>
</dbReference>
<dbReference type="STRING" id="37928.SAMN04489742_3768"/>
<evidence type="ECO:0000313" key="3">
    <source>
        <dbReference type="EMBL" id="SDR06796.1"/>
    </source>
</evidence>
<dbReference type="Gene3D" id="3.40.50.2300">
    <property type="match status" value="1"/>
</dbReference>
<organism evidence="3 4">
    <name type="scientific">Crystallibacter crystallopoietes</name>
    <dbReference type="NCBI Taxonomy" id="37928"/>
    <lineage>
        <taxon>Bacteria</taxon>
        <taxon>Bacillati</taxon>
        <taxon>Actinomycetota</taxon>
        <taxon>Actinomycetes</taxon>
        <taxon>Micrococcales</taxon>
        <taxon>Micrococcaceae</taxon>
        <taxon>Crystallibacter</taxon>
    </lineage>
</organism>
<dbReference type="GO" id="GO:0046685">
    <property type="term" value="P:response to arsenic-containing substance"/>
    <property type="evidence" value="ECO:0007669"/>
    <property type="project" value="UniProtKB-KW"/>
</dbReference>
<dbReference type="InterPro" id="IPR036196">
    <property type="entry name" value="Ptyr_pPase_sf"/>
</dbReference>
<dbReference type="OrthoDB" id="9799372at2"/>
<reference evidence="3 4" key="1">
    <citation type="submission" date="2016-10" db="EMBL/GenBank/DDBJ databases">
        <authorList>
            <person name="de Groot N.N."/>
        </authorList>
    </citation>
    <scope>NUCLEOTIDE SEQUENCE [LARGE SCALE GENOMIC DNA]</scope>
    <source>
        <strain evidence="3 4">DSM 20117</strain>
    </source>
</reference>
<dbReference type="SMART" id="SM00226">
    <property type="entry name" value="LMWPc"/>
    <property type="match status" value="1"/>
</dbReference>